<dbReference type="InterPro" id="IPR055356">
    <property type="entry name" value="ZP-N"/>
</dbReference>
<evidence type="ECO:0000256" key="3">
    <source>
        <dbReference type="ARBA" id="ARBA00023157"/>
    </source>
</evidence>
<dbReference type="PANTHER" id="PTHR14002">
    <property type="entry name" value="ENDOGLIN/TGF-BETA RECEPTOR TYPE III"/>
    <property type="match status" value="1"/>
</dbReference>
<dbReference type="Gene3D" id="2.60.40.3210">
    <property type="entry name" value="Zona pellucida, ZP-N domain"/>
    <property type="match status" value="1"/>
</dbReference>
<evidence type="ECO:0000256" key="4">
    <source>
        <dbReference type="PROSITE-ProRule" id="PRU00076"/>
    </source>
</evidence>
<dbReference type="PROSITE" id="PS01187">
    <property type="entry name" value="EGF_CA"/>
    <property type="match status" value="1"/>
</dbReference>
<feature type="region of interest" description="Disordered" evidence="5">
    <location>
        <begin position="626"/>
        <end position="744"/>
    </location>
</feature>
<dbReference type="AlphaFoldDB" id="A0A8C5LZ37"/>
<keyword evidence="11" id="KW-1185">Reference proteome</keyword>
<dbReference type="Proteomes" id="UP000694569">
    <property type="component" value="Unplaced"/>
</dbReference>
<keyword evidence="1 4" id="KW-0245">EGF-like domain</keyword>
<dbReference type="Pfam" id="PF07645">
    <property type="entry name" value="EGF_CA"/>
    <property type="match status" value="2"/>
</dbReference>
<feature type="compositionally biased region" description="Polar residues" evidence="5">
    <location>
        <begin position="649"/>
        <end position="668"/>
    </location>
</feature>
<evidence type="ECO:0000313" key="10">
    <source>
        <dbReference type="Ensembl" id="ENSLLEP00000004333.1"/>
    </source>
</evidence>
<dbReference type="InterPro" id="IPR008197">
    <property type="entry name" value="WAP_dom"/>
</dbReference>
<dbReference type="InterPro" id="IPR018097">
    <property type="entry name" value="EGF_Ca-bd_CS"/>
</dbReference>
<dbReference type="InterPro" id="IPR000742">
    <property type="entry name" value="EGF"/>
</dbReference>
<evidence type="ECO:0000256" key="1">
    <source>
        <dbReference type="ARBA" id="ARBA00022536"/>
    </source>
</evidence>
<evidence type="ECO:0000259" key="8">
    <source>
        <dbReference type="PROSITE" id="PS50026"/>
    </source>
</evidence>
<dbReference type="InterPro" id="IPR001881">
    <property type="entry name" value="EGF-like_Ca-bd_dom"/>
</dbReference>
<reference evidence="10" key="2">
    <citation type="submission" date="2025-09" db="UniProtKB">
        <authorList>
            <consortium name="Ensembl"/>
        </authorList>
    </citation>
    <scope>IDENTIFICATION</scope>
</reference>
<dbReference type="PROSITE" id="PS50024">
    <property type="entry name" value="SEA"/>
    <property type="match status" value="1"/>
</dbReference>
<gene>
    <name evidence="10" type="primary">UMODL1</name>
</gene>
<evidence type="ECO:0000256" key="2">
    <source>
        <dbReference type="ARBA" id="ARBA00022729"/>
    </source>
</evidence>
<keyword evidence="6" id="KW-0812">Transmembrane</keyword>
<dbReference type="Pfam" id="PF00100">
    <property type="entry name" value="Zona_pellucida"/>
    <property type="match status" value="1"/>
</dbReference>
<evidence type="ECO:0000259" key="7">
    <source>
        <dbReference type="PROSITE" id="PS50024"/>
    </source>
</evidence>
<reference evidence="10" key="1">
    <citation type="submission" date="2025-08" db="UniProtKB">
        <authorList>
            <consortium name="Ensembl"/>
        </authorList>
    </citation>
    <scope>IDENTIFICATION</scope>
</reference>
<dbReference type="SUPFAM" id="SSF57196">
    <property type="entry name" value="EGF/Laminin"/>
    <property type="match status" value="1"/>
</dbReference>
<dbReference type="SMART" id="SM00179">
    <property type="entry name" value="EGF_CA"/>
    <property type="match status" value="2"/>
</dbReference>
<dbReference type="Gene3D" id="2.10.25.10">
    <property type="entry name" value="Laminin"/>
    <property type="match status" value="1"/>
</dbReference>
<dbReference type="CDD" id="cd00199">
    <property type="entry name" value="WAP"/>
    <property type="match status" value="1"/>
</dbReference>
<sequence>MVAFQKPYDISVPCGGWIPWKLCTKTYYKTEYHPIEVPEMTQVQQCCRGYERVGHYCVISSERYSELNRKPGICPSDPKDHQAPECTSDFDCPGLLKCCLSPKDSFCGSPVPPALDRNTIKYWYNGTITIKTEYQALQQLDASFFNHSRLLHSMITGELNPLEVSVYHLSTGPASMFTVQSQVLIGIKQPHSMMDIRMNLTKIVIRVPEVISIMIKDVDECLHPELRSCLLNETCINLNGSHKCTELTADRNVNPTYPRNESKDCSVFTNHGISNVTASGFHIHWNTNCPYNYTYRVHVTTLSGFNYTNNTRGTYMNMSGLSAGERYTVNISFQGRNGQEHSWTANVKTDAQMLNGTLRIVNFNLTAALRNKTSEEYLIFVRMFIQEVKKSLSHVVAPEMVTVKIVSLHSGSIIVNFLIIINDTKLLNNVTSASLSSMTQSSVFAIDPNSILLADFNECLSPLDNDCNENAVCKNLNVSYTCECVKPYIDMDPTRPGRNCEVTTVSTTLPLTTVSTTLPLTTVSTTLPLTTVSTTLLSTAVYQDPGSSATSTSTTDASPTTKNVNHVTEVLGMSTVFHNLISSTLEMTPSTDNLIGNTKIFNMTTMLPVISTTRIASSPQDFKTHVMNTSPAVDHSNDSSVAHTKESLPHSTTGNHATETSSAGSSTPDFPKHKEQKETSTSGGNNTSPNIPMTTSQIPTRSTLEDHHTGGGSTDSVNVTNKPTSKVTTGNTNTHNSTYVAPPISQPLIGETRETTTTTKPVTTRYITTPTTPKLQTEVPFQTQTHTTTTKTPLPLDMTLKDASNITCEVGKISISIQRAFLKMMSITESSLYLGSPRCTISNRTDTQVSLQSKWEECGTEVHNNKTHTVVNTTLYINFSSTYQNFIQTPKPIGNIRCMFHNDILLSTGYNPPGGFYTVIENLQGDGIFTPEFQLYIGDQPISPNFTLSASDDVKVQIRIKTEDPQFKVVISECWATPTYNSQDPVSFPFIRNSCALTNTYTVIHTNGEANNASFQTKIFSFVDNSVVYLHCRLHVCKEGVAGTCKPSCSDSRASRNSENVLTSLTRMGPLHQSRRQQVPTSEEPHLGPGYIALIIIGIFAFVAATVAVLVCWHERRTGNYNFKMKTIDIGYRAFSN</sequence>
<keyword evidence="6" id="KW-0472">Membrane</keyword>
<dbReference type="Pfam" id="PF00095">
    <property type="entry name" value="WAP"/>
    <property type="match status" value="1"/>
</dbReference>
<keyword evidence="6" id="KW-1133">Transmembrane helix</keyword>
<feature type="domain" description="SEA" evidence="7">
    <location>
        <begin position="350"/>
        <end position="458"/>
    </location>
</feature>
<dbReference type="InterPro" id="IPR042235">
    <property type="entry name" value="ZP-C_dom"/>
</dbReference>
<dbReference type="InterPro" id="IPR001507">
    <property type="entry name" value="ZP_dom"/>
</dbReference>
<evidence type="ECO:0000313" key="11">
    <source>
        <dbReference type="Proteomes" id="UP000694569"/>
    </source>
</evidence>
<keyword evidence="3" id="KW-1015">Disulfide bond</keyword>
<feature type="transmembrane region" description="Helical" evidence="6">
    <location>
        <begin position="1091"/>
        <end position="1113"/>
    </location>
</feature>
<dbReference type="SMART" id="SM00181">
    <property type="entry name" value="EGF"/>
    <property type="match status" value="1"/>
</dbReference>
<dbReference type="InterPro" id="IPR055355">
    <property type="entry name" value="ZP-C"/>
</dbReference>
<dbReference type="PROSITE" id="PS51034">
    <property type="entry name" value="ZP_2"/>
    <property type="match status" value="1"/>
</dbReference>
<accession>A0A8C5LZ37</accession>
<dbReference type="GO" id="GO:0005576">
    <property type="term" value="C:extracellular region"/>
    <property type="evidence" value="ECO:0007669"/>
    <property type="project" value="InterPro"/>
</dbReference>
<dbReference type="GO" id="GO:0071944">
    <property type="term" value="C:cell periphery"/>
    <property type="evidence" value="ECO:0007669"/>
    <property type="project" value="UniProtKB-ARBA"/>
</dbReference>
<dbReference type="PROSITE" id="PS50026">
    <property type="entry name" value="EGF_3"/>
    <property type="match status" value="1"/>
</dbReference>
<dbReference type="OrthoDB" id="10040649at2759"/>
<evidence type="ECO:0000259" key="9">
    <source>
        <dbReference type="PROSITE" id="PS51034"/>
    </source>
</evidence>
<proteinExistence type="predicted"/>
<dbReference type="Gene3D" id="4.10.75.10">
    <property type="entry name" value="Elafin-like"/>
    <property type="match status" value="1"/>
</dbReference>
<organism evidence="10 11">
    <name type="scientific">Leptobrachium leishanense</name>
    <name type="common">Leishan spiny toad</name>
    <dbReference type="NCBI Taxonomy" id="445787"/>
    <lineage>
        <taxon>Eukaryota</taxon>
        <taxon>Metazoa</taxon>
        <taxon>Chordata</taxon>
        <taxon>Craniata</taxon>
        <taxon>Vertebrata</taxon>
        <taxon>Euteleostomi</taxon>
        <taxon>Amphibia</taxon>
        <taxon>Batrachia</taxon>
        <taxon>Anura</taxon>
        <taxon>Pelobatoidea</taxon>
        <taxon>Megophryidae</taxon>
        <taxon>Leptobrachium</taxon>
    </lineage>
</organism>
<dbReference type="PANTHER" id="PTHR14002:SF22">
    <property type="entry name" value="UROMODULIN-LIKE 1"/>
    <property type="match status" value="1"/>
</dbReference>
<feature type="compositionally biased region" description="Polar residues" evidence="5">
    <location>
        <begin position="679"/>
        <end position="702"/>
    </location>
</feature>
<feature type="domain" description="EGF-like" evidence="8">
    <location>
        <begin position="455"/>
        <end position="501"/>
    </location>
</feature>
<protein>
    <submittedName>
        <fullName evidence="10">Uromodulin like 1</fullName>
    </submittedName>
</protein>
<dbReference type="Gene3D" id="2.60.40.4100">
    <property type="entry name" value="Zona pellucida, ZP-C domain"/>
    <property type="match status" value="1"/>
</dbReference>
<dbReference type="SUPFAM" id="SSF57256">
    <property type="entry name" value="Elafin-like"/>
    <property type="match status" value="1"/>
</dbReference>
<dbReference type="InterPro" id="IPR036645">
    <property type="entry name" value="Elafin-like_sf"/>
</dbReference>
<dbReference type="InterPro" id="IPR049883">
    <property type="entry name" value="NOTCH1_EGF-like"/>
</dbReference>
<dbReference type="GeneTree" id="ENSGT00940000159975"/>
<dbReference type="Ensembl" id="ENSLLET00000004529.1">
    <property type="protein sequence ID" value="ENSLLEP00000004333.1"/>
    <property type="gene ID" value="ENSLLEG00000002787.1"/>
</dbReference>
<dbReference type="InterPro" id="IPR000152">
    <property type="entry name" value="EGF-type_Asp/Asn_hydroxyl_site"/>
</dbReference>
<name>A0A8C5LZ37_9ANUR</name>
<comment type="caution">
    <text evidence="4">Lacks conserved residue(s) required for the propagation of feature annotation.</text>
</comment>
<dbReference type="GO" id="GO:0030414">
    <property type="term" value="F:peptidase inhibitor activity"/>
    <property type="evidence" value="ECO:0007669"/>
    <property type="project" value="InterPro"/>
</dbReference>
<dbReference type="GO" id="GO:0005509">
    <property type="term" value="F:calcium ion binding"/>
    <property type="evidence" value="ECO:0007669"/>
    <property type="project" value="InterPro"/>
</dbReference>
<dbReference type="CDD" id="cd00054">
    <property type="entry name" value="EGF_CA"/>
    <property type="match status" value="1"/>
</dbReference>
<evidence type="ECO:0000256" key="6">
    <source>
        <dbReference type="SAM" id="Phobius"/>
    </source>
</evidence>
<dbReference type="PROSITE" id="PS00010">
    <property type="entry name" value="ASX_HYDROXYL"/>
    <property type="match status" value="1"/>
</dbReference>
<feature type="domain" description="ZP" evidence="9">
    <location>
        <begin position="807"/>
        <end position="1056"/>
    </location>
</feature>
<feature type="compositionally biased region" description="Polar residues" evidence="5">
    <location>
        <begin position="714"/>
        <end position="739"/>
    </location>
</feature>
<keyword evidence="2" id="KW-0732">Signal</keyword>
<dbReference type="Pfam" id="PF23344">
    <property type="entry name" value="ZP-N"/>
    <property type="match status" value="1"/>
</dbReference>
<evidence type="ECO:0000256" key="5">
    <source>
        <dbReference type="SAM" id="MobiDB-lite"/>
    </source>
</evidence>
<dbReference type="SMART" id="SM00241">
    <property type="entry name" value="ZP"/>
    <property type="match status" value="1"/>
</dbReference>
<dbReference type="InterPro" id="IPR000082">
    <property type="entry name" value="SEA_dom"/>
</dbReference>